<dbReference type="Pfam" id="PF19746">
    <property type="entry name" value="DUF6233"/>
    <property type="match status" value="1"/>
</dbReference>
<dbReference type="InterPro" id="IPR046200">
    <property type="entry name" value="DUF6233"/>
</dbReference>
<evidence type="ECO:0000313" key="2">
    <source>
        <dbReference type="Proteomes" id="UP001500909"/>
    </source>
</evidence>
<protein>
    <recommendedName>
        <fullName evidence="3">DksA C4-type domain-containing protein</fullName>
    </recommendedName>
</protein>
<accession>A0ABN1BGV2</accession>
<sequence>MCPAPPVDRTVFPVRLKIPGSVDPENADELPLRLRSLTLKVRCHRTAAPRHDWRAQPSKIEPMNDRLPSRLELLRFLQRVQLQQLDQTRRWIEQEEARQTAQPQHEVPPPPEWKLERERLGGRDAAPVYVHLGDCGMGKGAGLTREQALHALAQGVGACPYCRPDTALGIID</sequence>
<evidence type="ECO:0008006" key="3">
    <source>
        <dbReference type="Google" id="ProtNLM"/>
    </source>
</evidence>
<reference evidence="1 2" key="1">
    <citation type="journal article" date="2019" name="Int. J. Syst. Evol. Microbiol.">
        <title>The Global Catalogue of Microorganisms (GCM) 10K type strain sequencing project: providing services to taxonomists for standard genome sequencing and annotation.</title>
        <authorList>
            <consortium name="The Broad Institute Genomics Platform"/>
            <consortium name="The Broad Institute Genome Sequencing Center for Infectious Disease"/>
            <person name="Wu L."/>
            <person name="Ma J."/>
        </authorList>
    </citation>
    <scope>NUCLEOTIDE SEQUENCE [LARGE SCALE GENOMIC DNA]</scope>
    <source>
        <strain evidence="1 2">JCM 4805</strain>
    </source>
</reference>
<organism evidence="1 2">
    <name type="scientific">Streptomyces olivaceiscleroticus</name>
    <dbReference type="NCBI Taxonomy" id="68245"/>
    <lineage>
        <taxon>Bacteria</taxon>
        <taxon>Bacillati</taxon>
        <taxon>Actinomycetota</taxon>
        <taxon>Actinomycetes</taxon>
        <taxon>Kitasatosporales</taxon>
        <taxon>Streptomycetaceae</taxon>
        <taxon>Streptomyces</taxon>
    </lineage>
</organism>
<dbReference type="Proteomes" id="UP001500909">
    <property type="component" value="Unassembled WGS sequence"/>
</dbReference>
<evidence type="ECO:0000313" key="1">
    <source>
        <dbReference type="EMBL" id="GAA0496365.1"/>
    </source>
</evidence>
<comment type="caution">
    <text evidence="1">The sequence shown here is derived from an EMBL/GenBank/DDBJ whole genome shotgun (WGS) entry which is preliminary data.</text>
</comment>
<proteinExistence type="predicted"/>
<dbReference type="EMBL" id="BAAABY010000057">
    <property type="protein sequence ID" value="GAA0496365.1"/>
    <property type="molecule type" value="Genomic_DNA"/>
</dbReference>
<name>A0ABN1BGV2_9ACTN</name>
<gene>
    <name evidence="1" type="ORF">GCM10010361_72260</name>
</gene>
<keyword evidence="2" id="KW-1185">Reference proteome</keyword>